<protein>
    <submittedName>
        <fullName evidence="9">Putative TonB-dependent receptor</fullName>
    </submittedName>
</protein>
<evidence type="ECO:0000256" key="4">
    <source>
        <dbReference type="ARBA" id="ARBA00022692"/>
    </source>
</evidence>
<sequence>MLGFRVKSGQMMRGTLTISALTNTVWLLFWITSGQTVAAQDRLIDTARKIKALDSVIYTARATMSPYQAAAPRQVLSRELLNTVRPVSVGDASRFFAGVLVKDYGGQGGLKTISVRSLGASHTAMLYDGLPVTDMQNGQIDLSKYSTAFVQKIQLSQAYQATFLQPARTYASAAVLSVESIFFRIDSLRKFRWTAGIDGGSFGYWKPQASFSFPIGKSTVAGVTAEYHRSAGDYPYTVENGSQSKSLRRENADLESFQAAFQLMHYWKKGATLNTRAAWYGSERGLPGAIVFFNETANQRLWDKQFNIQSQYINPLSERWQLQAAVKYQYQYNRYVDPDFLNAAGYLENIYRQQEADANAALSFKATRTITLGFSTDAAFTTLDANLPQFSYPERFSLWNALTGAWEKNGFTASAILLHSYFHDNTSAGEATPDHQVLTPTFAVSWYPGNQRIFLLRSFYKNSFRMPSFNELYYTLFGSRSLKPEKAKQFNFGVALNPGSSNKKIYTGISLDGYYNKVTDKIIAVPNRNLFVWSMMNVGVAAIYGMDVNIEAGGQINKGWSWKGRIAYTLQKATDVSDPDASSYKEDLPYSPRHSGSVLAQLAWNQWTLSWTALFSSNRYALGDNDPANLVDGWITHDAAIYKPFRIGAVQCRAGFQANNLFDEQYAVIRYYPMPGRNFGFSLQFENL</sequence>
<organism evidence="9 10">
    <name type="scientific">Flavihumibacter petaseus NBRC 106054</name>
    <dbReference type="NCBI Taxonomy" id="1220578"/>
    <lineage>
        <taxon>Bacteria</taxon>
        <taxon>Pseudomonadati</taxon>
        <taxon>Bacteroidota</taxon>
        <taxon>Chitinophagia</taxon>
        <taxon>Chitinophagales</taxon>
        <taxon>Chitinophagaceae</taxon>
        <taxon>Flavihumibacter</taxon>
    </lineage>
</organism>
<dbReference type="InterPro" id="IPR036942">
    <property type="entry name" value="Beta-barrel_TonB_sf"/>
</dbReference>
<keyword evidence="9" id="KW-0675">Receptor</keyword>
<dbReference type="SUPFAM" id="SSF56935">
    <property type="entry name" value="Porins"/>
    <property type="match status" value="1"/>
</dbReference>
<gene>
    <name evidence="9" type="ORF">FPE01S_04_03810</name>
</gene>
<dbReference type="Gene3D" id="2.40.170.20">
    <property type="entry name" value="TonB-dependent receptor, beta-barrel domain"/>
    <property type="match status" value="1"/>
</dbReference>
<accession>A0A0E9N5Q6</accession>
<keyword evidence="7" id="KW-0998">Cell outer membrane</keyword>
<comment type="subcellular location">
    <subcellularLocation>
        <location evidence="1">Cell outer membrane</location>
        <topology evidence="1">Multi-pass membrane protein</topology>
    </subcellularLocation>
</comment>
<evidence type="ECO:0000256" key="6">
    <source>
        <dbReference type="ARBA" id="ARBA00023136"/>
    </source>
</evidence>
<dbReference type="AlphaFoldDB" id="A0A0E9N5Q6"/>
<dbReference type="InterPro" id="IPR037066">
    <property type="entry name" value="Plug_dom_sf"/>
</dbReference>
<feature type="domain" description="TonB-dependent receptor plug" evidence="8">
    <location>
        <begin position="68"/>
        <end position="161"/>
    </location>
</feature>
<evidence type="ECO:0000256" key="1">
    <source>
        <dbReference type="ARBA" id="ARBA00004571"/>
    </source>
</evidence>
<dbReference type="STRING" id="1220578.FPE01S_04_03810"/>
<name>A0A0E9N5Q6_9BACT</name>
<evidence type="ECO:0000313" key="9">
    <source>
        <dbReference type="EMBL" id="GAO45138.1"/>
    </source>
</evidence>
<evidence type="ECO:0000313" key="10">
    <source>
        <dbReference type="Proteomes" id="UP000033121"/>
    </source>
</evidence>
<dbReference type="InterPro" id="IPR039426">
    <property type="entry name" value="TonB-dep_rcpt-like"/>
</dbReference>
<dbReference type="PANTHER" id="PTHR30069:SF29">
    <property type="entry name" value="HEMOGLOBIN AND HEMOGLOBIN-HAPTOGLOBIN-BINDING PROTEIN 1-RELATED"/>
    <property type="match status" value="1"/>
</dbReference>
<dbReference type="InterPro" id="IPR012910">
    <property type="entry name" value="Plug_dom"/>
</dbReference>
<dbReference type="GO" id="GO:0044718">
    <property type="term" value="P:siderophore transmembrane transport"/>
    <property type="evidence" value="ECO:0007669"/>
    <property type="project" value="TreeGrafter"/>
</dbReference>
<dbReference type="OrthoDB" id="9762903at2"/>
<evidence type="ECO:0000256" key="7">
    <source>
        <dbReference type="ARBA" id="ARBA00023237"/>
    </source>
</evidence>
<dbReference type="PANTHER" id="PTHR30069">
    <property type="entry name" value="TONB-DEPENDENT OUTER MEMBRANE RECEPTOR"/>
    <property type="match status" value="1"/>
</dbReference>
<dbReference type="GO" id="GO:0009279">
    <property type="term" value="C:cell outer membrane"/>
    <property type="evidence" value="ECO:0007669"/>
    <property type="project" value="UniProtKB-SubCell"/>
</dbReference>
<dbReference type="Gene3D" id="2.170.130.10">
    <property type="entry name" value="TonB-dependent receptor, plug domain"/>
    <property type="match status" value="1"/>
</dbReference>
<keyword evidence="2" id="KW-0813">Transport</keyword>
<evidence type="ECO:0000259" key="8">
    <source>
        <dbReference type="Pfam" id="PF07715"/>
    </source>
</evidence>
<proteinExistence type="predicted"/>
<keyword evidence="5" id="KW-0732">Signal</keyword>
<comment type="caution">
    <text evidence="9">The sequence shown here is derived from an EMBL/GenBank/DDBJ whole genome shotgun (WGS) entry which is preliminary data.</text>
</comment>
<reference evidence="9 10" key="1">
    <citation type="submission" date="2015-04" db="EMBL/GenBank/DDBJ databases">
        <title>Whole genome shotgun sequence of Flavihumibacter petaseus NBRC 106054.</title>
        <authorList>
            <person name="Miyazawa S."/>
            <person name="Hosoyama A."/>
            <person name="Hashimoto M."/>
            <person name="Noguchi M."/>
            <person name="Tsuchikane K."/>
            <person name="Ohji S."/>
            <person name="Yamazoe A."/>
            <person name="Ichikawa N."/>
            <person name="Kimura A."/>
            <person name="Fujita N."/>
        </authorList>
    </citation>
    <scope>NUCLEOTIDE SEQUENCE [LARGE SCALE GENOMIC DNA]</scope>
    <source>
        <strain evidence="9 10">NBRC 106054</strain>
    </source>
</reference>
<keyword evidence="10" id="KW-1185">Reference proteome</keyword>
<dbReference type="EMBL" id="BBWV01000004">
    <property type="protein sequence ID" value="GAO45138.1"/>
    <property type="molecule type" value="Genomic_DNA"/>
</dbReference>
<keyword evidence="4" id="KW-0812">Transmembrane</keyword>
<dbReference type="GO" id="GO:0015344">
    <property type="term" value="F:siderophore uptake transmembrane transporter activity"/>
    <property type="evidence" value="ECO:0007669"/>
    <property type="project" value="TreeGrafter"/>
</dbReference>
<keyword evidence="3" id="KW-1134">Transmembrane beta strand</keyword>
<evidence type="ECO:0000256" key="3">
    <source>
        <dbReference type="ARBA" id="ARBA00022452"/>
    </source>
</evidence>
<dbReference type="Pfam" id="PF07715">
    <property type="entry name" value="Plug"/>
    <property type="match status" value="1"/>
</dbReference>
<dbReference type="Proteomes" id="UP000033121">
    <property type="component" value="Unassembled WGS sequence"/>
</dbReference>
<keyword evidence="6" id="KW-0472">Membrane</keyword>
<evidence type="ECO:0000256" key="5">
    <source>
        <dbReference type="ARBA" id="ARBA00022729"/>
    </source>
</evidence>
<evidence type="ECO:0000256" key="2">
    <source>
        <dbReference type="ARBA" id="ARBA00022448"/>
    </source>
</evidence>